<proteinExistence type="predicted"/>
<evidence type="ECO:0000313" key="2">
    <source>
        <dbReference type="Proteomes" id="UP001055453"/>
    </source>
</evidence>
<dbReference type="RefSeq" id="WP_251960968.1">
    <property type="nucleotide sequence ID" value="NZ_AP025735.1"/>
</dbReference>
<gene>
    <name evidence="1" type="ORF">ANSO36C_68110</name>
</gene>
<organism evidence="1 2">
    <name type="scientific">Nostoc cf. commune SO-36</name>
    <dbReference type="NCBI Taxonomy" id="449208"/>
    <lineage>
        <taxon>Bacteria</taxon>
        <taxon>Bacillati</taxon>
        <taxon>Cyanobacteriota</taxon>
        <taxon>Cyanophyceae</taxon>
        <taxon>Nostocales</taxon>
        <taxon>Nostocaceae</taxon>
        <taxon>Nostoc</taxon>
    </lineage>
</organism>
<keyword evidence="1" id="KW-0614">Plasmid</keyword>
<evidence type="ECO:0000313" key="1">
    <source>
        <dbReference type="EMBL" id="BDI21009.1"/>
    </source>
</evidence>
<sequence length="444" mass="49836">MGYTSKRGRRPNEYASKSAHSHIINDQSLQEFLKQCNLPKFASEVTLDDCDRLIYQPVAKNPIRNVVAIDGGYTEVAVQTGFPSSTVCFCQIGALIFSIDDLDGLAKQPFIDPDDMAKLKQIQRLKLTLPVRNIQFKNESTLVNSVRKTIHNFFCQKVDNEELIATLRWFIFQEYDVSLPTWNLASCPVCGSTGIPLNLGDMTKDHTFFCNHCRAEIFLTDVFRLHEAIDEELGAGGILGYLITTLEQIILVHLIRLILKIKPALLEEILFVKDGPLAFFGQTANMHRPMRSLVNFLFKHHNLYLAGLEKSGAFVEHADEISEKLANGTVLILNNDYIYKYILPGKADPTTPYGSTTYYSNKLIFKTLAGGMYVVSLPTSRNMTNPKEADFQNLSAILTNVEKLKCDMYDNSLIPVALANKLVSLADHPSSRILQKFAKSAIQT</sequence>
<evidence type="ECO:0008006" key="3">
    <source>
        <dbReference type="Google" id="ProtNLM"/>
    </source>
</evidence>
<accession>A0ABM7ZCI4</accession>
<dbReference type="Proteomes" id="UP001055453">
    <property type="component" value="Plasmid pANSO36C"/>
</dbReference>
<protein>
    <recommendedName>
        <fullName evidence="3">NurA domain-containing protein</fullName>
    </recommendedName>
</protein>
<geneLocation type="plasmid" evidence="1 2">
    <name>pANSO36C</name>
</geneLocation>
<keyword evidence="2" id="KW-1185">Reference proteome</keyword>
<name>A0ABM7ZCI4_NOSCO</name>
<reference evidence="1" key="1">
    <citation type="submission" date="2022-04" db="EMBL/GenBank/DDBJ databases">
        <title>Complete genome sequence of a cyanobacterium, Nostoc sp. SO-36, isolated in Antarctica.</title>
        <authorList>
            <person name="Kanesaki Y."/>
            <person name="Effendi D."/>
            <person name="Sakamoto T."/>
            <person name="Ohtani S."/>
            <person name="Awai K."/>
        </authorList>
    </citation>
    <scope>NUCLEOTIDE SEQUENCE</scope>
    <source>
        <strain evidence="1">SO-36</strain>
        <plasmid evidence="1">pANSO36C</plasmid>
    </source>
</reference>
<dbReference type="EMBL" id="AP025735">
    <property type="protein sequence ID" value="BDI21009.1"/>
    <property type="molecule type" value="Genomic_DNA"/>
</dbReference>